<feature type="compositionally biased region" description="Polar residues" evidence="1">
    <location>
        <begin position="21"/>
        <end position="32"/>
    </location>
</feature>
<dbReference type="PANTHER" id="PTHR37686:SF1">
    <property type="entry name" value="LD36006P"/>
    <property type="match status" value="1"/>
</dbReference>
<keyword evidence="2" id="KW-1133">Transmembrane helix</keyword>
<keyword evidence="4" id="KW-1185">Reference proteome</keyword>
<dbReference type="PANTHER" id="PTHR37686">
    <property type="entry name" value="LD36006P"/>
    <property type="match status" value="1"/>
</dbReference>
<name>Q22Y63_TETTS</name>
<sequence>MKVQEKPGQIKPNKKDDIGDYNNNEGKNQNDSFTSQKFLDQMNDVDEDSNTSGFNLMIQNVNLVKNYQFKNSAEFQFANELNQWINENVLFWEYGSQPIKFFLPESQFGNNTQQTKIIPQQILYKQNSLFQMNSLLTNQDRQSKSNSSRGPGDEEDLLNKSSKKQKVQLQQQKVYDDLNKQQLSDIWDTGTFTVQLTAGEPETWMVKPWVFYSKERSFRFLKDAFECAKFQFKQIKRRFYTWETIELIIYNRKNLQVNSENCQCACLDINMLEGLRVLLGIPIHLLILLIGIPLYNIDPIKLKNESNRQIQKRIEEQIKKSNGGKYLDTLFLNYLAANKSTFLNNDFNFQEELELISLAKQIQDGSLQIGQTDDDKQYIKIDLQEKLYDSLFSRMEKYYSSKHDLDPEVIKSLEHNFRAYITMQRHRALQMHNSRNYGKPESVVKDLKRQKCDRIAELAHLVAEEIKKGVSLLEEIKIKDNIREVSKVNRLQFSYFKPRVVKEVDNQGRIKYSADWIRELSVPTSFYFWKIFYFFAASYFMIHKFINFCLQFALYSPCGLKAAIYPNQFATNFLVNPQTGKIEDDLDSMEDTVSRMYKNIKTTAKQNIENFENEPDHGLLGKSITRICNRIENWILRYFFLGFICTNILLRILFLIIGIFALILVPLSLVLAPIYTLLCVIICLLCMDFTVPSNHQSWDLPIFAPLLDLLIWRLMVRGAGQIAISVIMIAAHIVFGILLIVFGILIYFLRRILDIIVFIFIRTCGRIPGGDSYLAWKISRQRNPNTTNYYESGGLRRTNMNQSEQVIDQLTLDQLQQLIDAEFHKDILEQYRQQMITKINQPVLQNDAKMKKMSQFLPFDFSKNKVTQVYYQTAEKLKQELNDQINQRKKLLPVLLRKSNTNFKYKHEDILSIFYNLQTYIQEKYGSKQYFQKYMWKSYKCEENNYTNLSLHFLNHIFYDNKSQLNQVLERLTLKEQKNGVQVKQQLDEFIAQKFKQNGKNMLEAPTFVTLSQFIEKALKRLDNSQSLLSMRTDNFMLCDDFMLLNVNKLNN</sequence>
<feature type="transmembrane region" description="Helical" evidence="2">
    <location>
        <begin position="722"/>
        <end position="749"/>
    </location>
</feature>
<gene>
    <name evidence="3" type="ORF">TTHERM_00355080</name>
</gene>
<protein>
    <submittedName>
        <fullName evidence="3">Transmembrane protein, putative</fullName>
    </submittedName>
</protein>
<reference evidence="4" key="1">
    <citation type="journal article" date="2006" name="PLoS Biol.">
        <title>Macronuclear genome sequence of the ciliate Tetrahymena thermophila, a model eukaryote.</title>
        <authorList>
            <person name="Eisen J.A."/>
            <person name="Coyne R.S."/>
            <person name="Wu M."/>
            <person name="Wu D."/>
            <person name="Thiagarajan M."/>
            <person name="Wortman J.R."/>
            <person name="Badger J.H."/>
            <person name="Ren Q."/>
            <person name="Amedeo P."/>
            <person name="Jones K.M."/>
            <person name="Tallon L.J."/>
            <person name="Delcher A.L."/>
            <person name="Salzberg S.L."/>
            <person name="Silva J.C."/>
            <person name="Haas B.J."/>
            <person name="Majoros W.H."/>
            <person name="Farzad M."/>
            <person name="Carlton J.M."/>
            <person name="Smith R.K. Jr."/>
            <person name="Garg J."/>
            <person name="Pearlman R.E."/>
            <person name="Karrer K.M."/>
            <person name="Sun L."/>
            <person name="Manning G."/>
            <person name="Elde N.C."/>
            <person name="Turkewitz A.P."/>
            <person name="Asai D.J."/>
            <person name="Wilkes D.E."/>
            <person name="Wang Y."/>
            <person name="Cai H."/>
            <person name="Collins K."/>
            <person name="Stewart B.A."/>
            <person name="Lee S.R."/>
            <person name="Wilamowska K."/>
            <person name="Weinberg Z."/>
            <person name="Ruzzo W.L."/>
            <person name="Wloga D."/>
            <person name="Gaertig J."/>
            <person name="Frankel J."/>
            <person name="Tsao C.-C."/>
            <person name="Gorovsky M.A."/>
            <person name="Keeling P.J."/>
            <person name="Waller R.F."/>
            <person name="Patron N.J."/>
            <person name="Cherry J.M."/>
            <person name="Stover N.A."/>
            <person name="Krieger C.J."/>
            <person name="del Toro C."/>
            <person name="Ryder H.F."/>
            <person name="Williamson S.C."/>
            <person name="Barbeau R.A."/>
            <person name="Hamilton E.P."/>
            <person name="Orias E."/>
        </authorList>
    </citation>
    <scope>NUCLEOTIDE SEQUENCE [LARGE SCALE GENOMIC DNA]</scope>
    <source>
        <strain evidence="4">SB210</strain>
    </source>
</reference>
<feature type="transmembrane region" description="Helical" evidence="2">
    <location>
        <begin position="670"/>
        <end position="691"/>
    </location>
</feature>
<evidence type="ECO:0000313" key="3">
    <source>
        <dbReference type="EMBL" id="EAR90161.2"/>
    </source>
</evidence>
<proteinExistence type="predicted"/>
<dbReference type="OrthoDB" id="10003277at2759"/>
<feature type="transmembrane region" description="Helical" evidence="2">
    <location>
        <begin position="638"/>
        <end position="664"/>
    </location>
</feature>
<accession>Q22Y63</accession>
<dbReference type="Pfam" id="PF25228">
    <property type="entry name" value="Lips"/>
    <property type="match status" value="1"/>
</dbReference>
<dbReference type="RefSeq" id="XP_001010406.2">
    <property type="nucleotide sequence ID" value="XM_001010406.2"/>
</dbReference>
<dbReference type="Proteomes" id="UP000009168">
    <property type="component" value="Unassembled WGS sequence"/>
</dbReference>
<evidence type="ECO:0000256" key="1">
    <source>
        <dbReference type="SAM" id="MobiDB-lite"/>
    </source>
</evidence>
<feature type="transmembrane region" description="Helical" evidence="2">
    <location>
        <begin position="526"/>
        <end position="542"/>
    </location>
</feature>
<dbReference type="STRING" id="312017.Q22Y63"/>
<dbReference type="InParanoid" id="Q22Y63"/>
<dbReference type="GeneID" id="7845909"/>
<keyword evidence="2" id="KW-0472">Membrane</keyword>
<dbReference type="InterPro" id="IPR057435">
    <property type="entry name" value="Lips"/>
</dbReference>
<organism evidence="3 4">
    <name type="scientific">Tetrahymena thermophila (strain SB210)</name>
    <dbReference type="NCBI Taxonomy" id="312017"/>
    <lineage>
        <taxon>Eukaryota</taxon>
        <taxon>Sar</taxon>
        <taxon>Alveolata</taxon>
        <taxon>Ciliophora</taxon>
        <taxon>Intramacronucleata</taxon>
        <taxon>Oligohymenophorea</taxon>
        <taxon>Hymenostomatida</taxon>
        <taxon>Tetrahymenina</taxon>
        <taxon>Tetrahymenidae</taxon>
        <taxon>Tetrahymena</taxon>
    </lineage>
</organism>
<dbReference type="eggNOG" id="ENOG502QS0F">
    <property type="taxonomic scope" value="Eukaryota"/>
</dbReference>
<evidence type="ECO:0000256" key="2">
    <source>
        <dbReference type="SAM" id="Phobius"/>
    </source>
</evidence>
<evidence type="ECO:0000313" key="4">
    <source>
        <dbReference type="Proteomes" id="UP000009168"/>
    </source>
</evidence>
<dbReference type="EMBL" id="GG662749">
    <property type="protein sequence ID" value="EAR90161.2"/>
    <property type="molecule type" value="Genomic_DNA"/>
</dbReference>
<dbReference type="AlphaFoldDB" id="Q22Y63"/>
<feature type="region of interest" description="Disordered" evidence="1">
    <location>
        <begin position="138"/>
        <end position="165"/>
    </location>
</feature>
<keyword evidence="2 3" id="KW-0812">Transmembrane</keyword>
<feature type="region of interest" description="Disordered" evidence="1">
    <location>
        <begin position="1"/>
        <end position="32"/>
    </location>
</feature>
<dbReference type="HOGENOM" id="CLU_343733_0_0_1"/>
<feature type="compositionally biased region" description="Polar residues" evidence="1">
    <location>
        <begin position="138"/>
        <end position="149"/>
    </location>
</feature>
<dbReference type="KEGG" id="tet:TTHERM_00355080"/>